<dbReference type="PROSITE" id="PS51898">
    <property type="entry name" value="TYR_RECOMBINASE"/>
    <property type="match status" value="1"/>
</dbReference>
<name>A0ABU3SGU9_9HYPH</name>
<dbReference type="SUPFAM" id="SSF56349">
    <property type="entry name" value="DNA breaking-rejoining enzymes"/>
    <property type="match status" value="1"/>
</dbReference>
<proteinExistence type="predicted"/>
<dbReference type="InterPro" id="IPR011010">
    <property type="entry name" value="DNA_brk_join_enz"/>
</dbReference>
<evidence type="ECO:0000256" key="1">
    <source>
        <dbReference type="ARBA" id="ARBA00023172"/>
    </source>
</evidence>
<dbReference type="InterPro" id="IPR002104">
    <property type="entry name" value="Integrase_catalytic"/>
</dbReference>
<organism evidence="3 4">
    <name type="scientific">Bosea rubneri</name>
    <dbReference type="NCBI Taxonomy" id="3075434"/>
    <lineage>
        <taxon>Bacteria</taxon>
        <taxon>Pseudomonadati</taxon>
        <taxon>Pseudomonadota</taxon>
        <taxon>Alphaproteobacteria</taxon>
        <taxon>Hyphomicrobiales</taxon>
        <taxon>Boseaceae</taxon>
        <taxon>Bosea</taxon>
    </lineage>
</organism>
<dbReference type="EMBL" id="JAWDID010000098">
    <property type="protein sequence ID" value="MDU0343939.1"/>
    <property type="molecule type" value="Genomic_DNA"/>
</dbReference>
<keyword evidence="4" id="KW-1185">Reference proteome</keyword>
<keyword evidence="1" id="KW-0233">DNA recombination</keyword>
<protein>
    <submittedName>
        <fullName evidence="3">Site-specific integrase</fullName>
    </submittedName>
</protein>
<gene>
    <name evidence="3" type="ORF">RKE40_29000</name>
</gene>
<dbReference type="Pfam" id="PF00589">
    <property type="entry name" value="Phage_integrase"/>
    <property type="match status" value="1"/>
</dbReference>
<dbReference type="Gene3D" id="1.10.443.10">
    <property type="entry name" value="Intergrase catalytic core"/>
    <property type="match status" value="1"/>
</dbReference>
<evidence type="ECO:0000313" key="4">
    <source>
        <dbReference type="Proteomes" id="UP001254257"/>
    </source>
</evidence>
<reference evidence="3 4" key="1">
    <citation type="submission" date="2023-09" db="EMBL/GenBank/DDBJ databases">
        <title>Whole genome shotgun sequencing (WGS) of Bosea sp. ZW T0_25, isolated from stored onions (Allium cepa).</title>
        <authorList>
            <person name="Stoll D.A."/>
            <person name="Huch M."/>
        </authorList>
    </citation>
    <scope>NUCLEOTIDE SEQUENCE [LARGE SCALE GENOMIC DNA]</scope>
    <source>
        <strain evidence="3 4">ZW T0_25</strain>
    </source>
</reference>
<sequence length="171" mass="19345">MALLVRRPLRTANFSHLRIGHELRPSASSWNILIPGEQTKNGAPIEMPFPPALLDALTCYLERVRPHLPSAATSDSLWLCKFGVNRNPYWLYERIGKLTKRLTGRAVNPHMFRAMGATVLAEESPDDLFAAADLLTHKHLSTTERYYIRARTLSASRRVEGLISEAKKRAR</sequence>
<evidence type="ECO:0000313" key="3">
    <source>
        <dbReference type="EMBL" id="MDU0343939.1"/>
    </source>
</evidence>
<accession>A0ABU3SGU9</accession>
<evidence type="ECO:0000259" key="2">
    <source>
        <dbReference type="PROSITE" id="PS51898"/>
    </source>
</evidence>
<dbReference type="CDD" id="cd00397">
    <property type="entry name" value="DNA_BRE_C"/>
    <property type="match status" value="1"/>
</dbReference>
<comment type="caution">
    <text evidence="3">The sequence shown here is derived from an EMBL/GenBank/DDBJ whole genome shotgun (WGS) entry which is preliminary data.</text>
</comment>
<dbReference type="RefSeq" id="WP_316021631.1">
    <property type="nucleotide sequence ID" value="NZ_JAWDID010000098.1"/>
</dbReference>
<dbReference type="InterPro" id="IPR013762">
    <property type="entry name" value="Integrase-like_cat_sf"/>
</dbReference>
<dbReference type="Proteomes" id="UP001254257">
    <property type="component" value="Unassembled WGS sequence"/>
</dbReference>
<feature type="domain" description="Tyr recombinase" evidence="2">
    <location>
        <begin position="1"/>
        <end position="160"/>
    </location>
</feature>